<dbReference type="InterPro" id="IPR003660">
    <property type="entry name" value="HAMP_dom"/>
</dbReference>
<dbReference type="InterPro" id="IPR003661">
    <property type="entry name" value="HisK_dim/P_dom"/>
</dbReference>
<feature type="domain" description="Histidine kinase" evidence="13">
    <location>
        <begin position="205"/>
        <end position="423"/>
    </location>
</feature>
<evidence type="ECO:0000259" key="13">
    <source>
        <dbReference type="PROSITE" id="PS50109"/>
    </source>
</evidence>
<evidence type="ECO:0000256" key="11">
    <source>
        <dbReference type="SAM" id="MobiDB-lite"/>
    </source>
</evidence>
<comment type="catalytic activity">
    <reaction evidence="1">
        <text>ATP + protein L-histidine = ADP + protein N-phospho-L-histidine.</text>
        <dbReference type="EC" id="2.7.13.3"/>
    </reaction>
</comment>
<comment type="caution">
    <text evidence="15">The sequence shown here is derived from an EMBL/GenBank/DDBJ whole genome shotgun (WGS) entry which is preliminary data.</text>
</comment>
<name>A0ABT7IU68_9ACTN</name>
<keyword evidence="6 12" id="KW-0812">Transmembrane</keyword>
<dbReference type="InterPro" id="IPR050428">
    <property type="entry name" value="TCS_sensor_his_kinase"/>
</dbReference>
<dbReference type="Gene3D" id="3.30.565.10">
    <property type="entry name" value="Histidine kinase-like ATPase, C-terminal domain"/>
    <property type="match status" value="1"/>
</dbReference>
<dbReference type="EC" id="2.7.13.3" evidence="3"/>
<evidence type="ECO:0000313" key="16">
    <source>
        <dbReference type="Proteomes" id="UP001241926"/>
    </source>
</evidence>
<organism evidence="15 16">
    <name type="scientific">Streptomyces fuscus</name>
    <dbReference type="NCBI Taxonomy" id="3048495"/>
    <lineage>
        <taxon>Bacteria</taxon>
        <taxon>Bacillati</taxon>
        <taxon>Actinomycetota</taxon>
        <taxon>Actinomycetes</taxon>
        <taxon>Kitasatosporales</taxon>
        <taxon>Streptomycetaceae</taxon>
        <taxon>Streptomyces</taxon>
    </lineage>
</organism>
<evidence type="ECO:0000256" key="8">
    <source>
        <dbReference type="ARBA" id="ARBA00022989"/>
    </source>
</evidence>
<evidence type="ECO:0000256" key="10">
    <source>
        <dbReference type="ARBA" id="ARBA00023136"/>
    </source>
</evidence>
<accession>A0ABT7IU68</accession>
<evidence type="ECO:0000256" key="12">
    <source>
        <dbReference type="SAM" id="Phobius"/>
    </source>
</evidence>
<dbReference type="Gene3D" id="1.10.287.130">
    <property type="match status" value="1"/>
</dbReference>
<dbReference type="InterPro" id="IPR004358">
    <property type="entry name" value="Sig_transdc_His_kin-like_C"/>
</dbReference>
<proteinExistence type="predicted"/>
<feature type="transmembrane region" description="Helical" evidence="12">
    <location>
        <begin position="31"/>
        <end position="50"/>
    </location>
</feature>
<dbReference type="RefSeq" id="WP_285431129.1">
    <property type="nucleotide sequence ID" value="NZ_JASJUS010000004.1"/>
</dbReference>
<evidence type="ECO:0000256" key="6">
    <source>
        <dbReference type="ARBA" id="ARBA00022692"/>
    </source>
</evidence>
<dbReference type="PANTHER" id="PTHR45436:SF5">
    <property type="entry name" value="SENSOR HISTIDINE KINASE TRCS"/>
    <property type="match status" value="1"/>
</dbReference>
<dbReference type="SMART" id="SM00388">
    <property type="entry name" value="HisKA"/>
    <property type="match status" value="1"/>
</dbReference>
<dbReference type="InterPro" id="IPR036890">
    <property type="entry name" value="HATPase_C_sf"/>
</dbReference>
<dbReference type="Proteomes" id="UP001241926">
    <property type="component" value="Unassembled WGS sequence"/>
</dbReference>
<sequence>MPTATGAVPVRRAAAPSRPAPGRIPRRLSRALLALACVGVLAALTCATLTSDDRLHAHPVLQPVAMAVTSVPAPPAHAAHAAGTPRHGSPVAPTATVSTDASGHTALCSLAQAGLALAVSAFVLLLLGALWCKRRTLVPIREMTRAARRIAEGGEQPSARLPEVRRPQRELQSTADTLNFLLRRIEEGAVRRKQMELRLHELVGAASHELRTPLTTITGYTQLARIGALDDPRRLDHAMQQVQREIQRMNRLVEDLLLIARLSQGGMLEQRPVDLAEVCADAVARTRCSGARHALRCRAELPTHLVEGDRHRLEQVIGHLVANVLDHTPENTSAEIRLRLDDGRQVIDVVDEGPGIPEAARERVFEPFFRARHTPTPPDGDPSRGRGLGLSVAAAVVKAHGGTISLRPSERGAWFHVTLPALDERARLETAPVVRGALS</sequence>
<keyword evidence="10 12" id="KW-0472">Membrane</keyword>
<feature type="region of interest" description="Disordered" evidence="11">
    <location>
        <begin position="1"/>
        <end position="22"/>
    </location>
</feature>
<dbReference type="CDD" id="cd06225">
    <property type="entry name" value="HAMP"/>
    <property type="match status" value="1"/>
</dbReference>
<dbReference type="CDD" id="cd00075">
    <property type="entry name" value="HATPase"/>
    <property type="match status" value="1"/>
</dbReference>
<protein>
    <recommendedName>
        <fullName evidence="3">histidine kinase</fullName>
        <ecNumber evidence="3">2.7.13.3</ecNumber>
    </recommendedName>
</protein>
<evidence type="ECO:0000256" key="4">
    <source>
        <dbReference type="ARBA" id="ARBA00022553"/>
    </source>
</evidence>
<dbReference type="InterPro" id="IPR003594">
    <property type="entry name" value="HATPase_dom"/>
</dbReference>
<keyword evidence="7 15" id="KW-0418">Kinase</keyword>
<evidence type="ECO:0000256" key="1">
    <source>
        <dbReference type="ARBA" id="ARBA00000085"/>
    </source>
</evidence>
<feature type="region of interest" description="Disordered" evidence="11">
    <location>
        <begin position="75"/>
        <end position="97"/>
    </location>
</feature>
<dbReference type="InterPro" id="IPR005467">
    <property type="entry name" value="His_kinase_dom"/>
</dbReference>
<keyword evidence="5" id="KW-0808">Transferase</keyword>
<evidence type="ECO:0000256" key="3">
    <source>
        <dbReference type="ARBA" id="ARBA00012438"/>
    </source>
</evidence>
<dbReference type="SUPFAM" id="SSF47384">
    <property type="entry name" value="Homodimeric domain of signal transducing histidine kinase"/>
    <property type="match status" value="1"/>
</dbReference>
<evidence type="ECO:0000256" key="5">
    <source>
        <dbReference type="ARBA" id="ARBA00022679"/>
    </source>
</evidence>
<dbReference type="Pfam" id="PF00512">
    <property type="entry name" value="HisKA"/>
    <property type="match status" value="1"/>
</dbReference>
<dbReference type="PROSITE" id="PS50109">
    <property type="entry name" value="HIS_KIN"/>
    <property type="match status" value="1"/>
</dbReference>
<dbReference type="SUPFAM" id="SSF55874">
    <property type="entry name" value="ATPase domain of HSP90 chaperone/DNA topoisomerase II/histidine kinase"/>
    <property type="match status" value="1"/>
</dbReference>
<dbReference type="Gene3D" id="6.10.340.10">
    <property type="match status" value="1"/>
</dbReference>
<comment type="subcellular location">
    <subcellularLocation>
        <location evidence="2">Cell membrane</location>
    </subcellularLocation>
</comment>
<evidence type="ECO:0000313" key="15">
    <source>
        <dbReference type="EMBL" id="MDL2076129.1"/>
    </source>
</evidence>
<evidence type="ECO:0000259" key="14">
    <source>
        <dbReference type="PROSITE" id="PS50885"/>
    </source>
</evidence>
<keyword evidence="16" id="KW-1185">Reference proteome</keyword>
<dbReference type="InterPro" id="IPR036097">
    <property type="entry name" value="HisK_dim/P_sf"/>
</dbReference>
<evidence type="ECO:0000256" key="9">
    <source>
        <dbReference type="ARBA" id="ARBA00023012"/>
    </source>
</evidence>
<evidence type="ECO:0000256" key="2">
    <source>
        <dbReference type="ARBA" id="ARBA00004236"/>
    </source>
</evidence>
<gene>
    <name evidence="15" type="ORF">QNN03_06720</name>
</gene>
<dbReference type="PANTHER" id="PTHR45436">
    <property type="entry name" value="SENSOR HISTIDINE KINASE YKOH"/>
    <property type="match status" value="1"/>
</dbReference>
<reference evidence="15 16" key="1">
    <citation type="submission" date="2023-05" db="EMBL/GenBank/DDBJ databases">
        <title>Streptomyces fuscus sp. nov., a brown-black pigment producing actinomyces isolated from dry sand of Sea duck farm.</title>
        <authorList>
            <person name="Xie J."/>
            <person name="Shen N."/>
        </authorList>
    </citation>
    <scope>NUCLEOTIDE SEQUENCE [LARGE SCALE GENOMIC DNA]</scope>
    <source>
        <strain evidence="15 16">GXMU-J15</strain>
    </source>
</reference>
<dbReference type="SMART" id="SM00387">
    <property type="entry name" value="HATPase_c"/>
    <property type="match status" value="1"/>
</dbReference>
<dbReference type="PRINTS" id="PR00344">
    <property type="entry name" value="BCTRLSENSOR"/>
</dbReference>
<keyword evidence="9" id="KW-0902">Two-component regulatory system</keyword>
<dbReference type="PROSITE" id="PS50885">
    <property type="entry name" value="HAMP"/>
    <property type="match status" value="1"/>
</dbReference>
<dbReference type="CDD" id="cd00082">
    <property type="entry name" value="HisKA"/>
    <property type="match status" value="1"/>
</dbReference>
<keyword evidence="4" id="KW-0597">Phosphoprotein</keyword>
<dbReference type="EMBL" id="JASJUS010000004">
    <property type="protein sequence ID" value="MDL2076129.1"/>
    <property type="molecule type" value="Genomic_DNA"/>
</dbReference>
<feature type="transmembrane region" description="Helical" evidence="12">
    <location>
        <begin position="110"/>
        <end position="132"/>
    </location>
</feature>
<keyword evidence="8 12" id="KW-1133">Transmembrane helix</keyword>
<dbReference type="Pfam" id="PF02518">
    <property type="entry name" value="HATPase_c"/>
    <property type="match status" value="1"/>
</dbReference>
<evidence type="ECO:0000256" key="7">
    <source>
        <dbReference type="ARBA" id="ARBA00022777"/>
    </source>
</evidence>
<dbReference type="GO" id="GO:0016301">
    <property type="term" value="F:kinase activity"/>
    <property type="evidence" value="ECO:0007669"/>
    <property type="project" value="UniProtKB-KW"/>
</dbReference>
<feature type="domain" description="HAMP" evidence="14">
    <location>
        <begin position="134"/>
        <end position="190"/>
    </location>
</feature>